<evidence type="ECO:0000256" key="1">
    <source>
        <dbReference type="ARBA" id="ARBA00004651"/>
    </source>
</evidence>
<evidence type="ECO:0000259" key="12">
    <source>
        <dbReference type="PROSITE" id="PS50111"/>
    </source>
</evidence>
<dbReference type="Pfam" id="PF02743">
    <property type="entry name" value="dCache_1"/>
    <property type="match status" value="1"/>
</dbReference>
<keyword evidence="6 11" id="KW-0472">Membrane</keyword>
<dbReference type="InterPro" id="IPR004089">
    <property type="entry name" value="MCPsignal_dom"/>
</dbReference>
<dbReference type="Proteomes" id="UP001078443">
    <property type="component" value="Unassembled WGS sequence"/>
</dbReference>
<dbReference type="PANTHER" id="PTHR32089:SF112">
    <property type="entry name" value="LYSOZYME-LIKE PROTEIN-RELATED"/>
    <property type="match status" value="1"/>
</dbReference>
<dbReference type="PRINTS" id="PR00260">
    <property type="entry name" value="CHEMTRNSDUCR"/>
</dbReference>
<evidence type="ECO:0000313" key="14">
    <source>
        <dbReference type="EMBL" id="MCY6484145.1"/>
    </source>
</evidence>
<evidence type="ECO:0000313" key="15">
    <source>
        <dbReference type="Proteomes" id="UP001078443"/>
    </source>
</evidence>
<dbReference type="Gene3D" id="1.10.287.950">
    <property type="entry name" value="Methyl-accepting chemotaxis protein"/>
    <property type="match status" value="1"/>
</dbReference>
<gene>
    <name evidence="14" type="ORF">OW763_07230</name>
</gene>
<dbReference type="RefSeq" id="WP_268040418.1">
    <property type="nucleotide sequence ID" value="NZ_JAPQER010000002.1"/>
</dbReference>
<feature type="domain" description="Methyl-accepting transducer" evidence="12">
    <location>
        <begin position="397"/>
        <end position="633"/>
    </location>
</feature>
<evidence type="ECO:0000256" key="9">
    <source>
        <dbReference type="PROSITE-ProRule" id="PRU00284"/>
    </source>
</evidence>
<evidence type="ECO:0000256" key="10">
    <source>
        <dbReference type="SAM" id="Coils"/>
    </source>
</evidence>
<dbReference type="Gene3D" id="3.30.450.20">
    <property type="entry name" value="PAS domain"/>
    <property type="match status" value="2"/>
</dbReference>
<keyword evidence="10" id="KW-0175">Coiled coil</keyword>
<dbReference type="SMART" id="SM00283">
    <property type="entry name" value="MA"/>
    <property type="match status" value="1"/>
</dbReference>
<dbReference type="CDD" id="cd06225">
    <property type="entry name" value="HAMP"/>
    <property type="match status" value="1"/>
</dbReference>
<dbReference type="InterPro" id="IPR004090">
    <property type="entry name" value="Chemotax_Me-accpt_rcpt"/>
</dbReference>
<dbReference type="InterPro" id="IPR003660">
    <property type="entry name" value="HAMP_dom"/>
</dbReference>
<sequence length="683" mass="77816">MRSIKSKLIFWFSLTISFILILICFFNYNTAKKKILHEFEQKELMNTQKISKDIDKVIKSLEAKGNTIASMSKNLEYTKENYNSVKLYLKDSLSDIMKPDDNLETLYTFFRPNMQIENELPYMCILRDENKAPSSFEPSTMNDFKYWEQDWYKIGINTKEFTWTEPYLEDATGRKLISGVKILENNKGQTIGVSGIDVNLDRIQEIMENIDLKNQGFPLLVSEEGTYIYHTNSDYMLKKNINNENNEIGALYNTIKSKETAFEITDYNKEKYYAFYNNINSTGWKLIILYKKSAITNQLNSILIIDIALLVVGILFTILISMFLSKKLLKTIDKGIECSKALTNGDLTQTIDIKEKDEIAILIKAINDSSKSIRNIIYSIKNDVGGLNQISSNLQITNDTIVSTADNIDEQIKKVNFDITKQNEDINNIYESFDDVNGSMDKIYNMSKENVNKTSHSVEVIKKTKNLMDTSVGELNKIINLVNFSVKSMKNLECRTKQIDKTLDMIRNISKQTNLLSLNASIEAARAGEAGKGFSVVAEEVRKLAEETNTTLNEMENLVLKIEEESNTTIETMNLDVENTITKLNSIKGTQSNLNSIIENLDNFEKYSKELSSMIQEQKTFNDTVKQLLETIIHSSKGIKNSTENILESTIEEGTSVKGLTEDSATLNSISKSLENLISKFKI</sequence>
<proteinExistence type="inferred from homology"/>
<evidence type="ECO:0000256" key="3">
    <source>
        <dbReference type="ARBA" id="ARBA00022500"/>
    </source>
</evidence>
<name>A0ABT4D1G1_9CLOT</name>
<evidence type="ECO:0000259" key="13">
    <source>
        <dbReference type="PROSITE" id="PS50885"/>
    </source>
</evidence>
<evidence type="ECO:0000256" key="5">
    <source>
        <dbReference type="ARBA" id="ARBA00022989"/>
    </source>
</evidence>
<evidence type="ECO:0000256" key="7">
    <source>
        <dbReference type="ARBA" id="ARBA00023224"/>
    </source>
</evidence>
<evidence type="ECO:0000256" key="4">
    <source>
        <dbReference type="ARBA" id="ARBA00022692"/>
    </source>
</evidence>
<dbReference type="PROSITE" id="PS50885">
    <property type="entry name" value="HAMP"/>
    <property type="match status" value="1"/>
</dbReference>
<dbReference type="Pfam" id="PF00015">
    <property type="entry name" value="MCPsignal"/>
    <property type="match status" value="1"/>
</dbReference>
<feature type="transmembrane region" description="Helical" evidence="11">
    <location>
        <begin position="9"/>
        <end position="28"/>
    </location>
</feature>
<evidence type="ECO:0000256" key="2">
    <source>
        <dbReference type="ARBA" id="ARBA00022475"/>
    </source>
</evidence>
<evidence type="ECO:0000256" key="8">
    <source>
        <dbReference type="ARBA" id="ARBA00029447"/>
    </source>
</evidence>
<comment type="caution">
    <text evidence="14">The sequence shown here is derived from an EMBL/GenBank/DDBJ whole genome shotgun (WGS) entry which is preliminary data.</text>
</comment>
<feature type="coiled-coil region" evidence="10">
    <location>
        <begin position="538"/>
        <end position="565"/>
    </location>
</feature>
<dbReference type="CDD" id="cd12913">
    <property type="entry name" value="PDC1_MCP_like"/>
    <property type="match status" value="1"/>
</dbReference>
<evidence type="ECO:0000256" key="6">
    <source>
        <dbReference type="ARBA" id="ARBA00023136"/>
    </source>
</evidence>
<dbReference type="EMBL" id="JAPQER010000002">
    <property type="protein sequence ID" value="MCY6484145.1"/>
    <property type="molecule type" value="Genomic_DNA"/>
</dbReference>
<dbReference type="PROSITE" id="PS50111">
    <property type="entry name" value="CHEMOTAXIS_TRANSDUC_2"/>
    <property type="match status" value="1"/>
</dbReference>
<feature type="transmembrane region" description="Helical" evidence="11">
    <location>
        <begin position="302"/>
        <end position="324"/>
    </location>
</feature>
<keyword evidence="15" id="KW-1185">Reference proteome</keyword>
<dbReference type="PANTHER" id="PTHR32089">
    <property type="entry name" value="METHYL-ACCEPTING CHEMOTAXIS PROTEIN MCPB"/>
    <property type="match status" value="1"/>
</dbReference>
<keyword evidence="7 9" id="KW-0807">Transducer</keyword>
<accession>A0ABT4D1G1</accession>
<dbReference type="InterPro" id="IPR033479">
    <property type="entry name" value="dCache_1"/>
</dbReference>
<organism evidence="14 15">
    <name type="scientific">Clostridium aestuarii</name>
    <dbReference type="NCBI Taxonomy" id="338193"/>
    <lineage>
        <taxon>Bacteria</taxon>
        <taxon>Bacillati</taxon>
        <taxon>Bacillota</taxon>
        <taxon>Clostridia</taxon>
        <taxon>Eubacteriales</taxon>
        <taxon>Clostridiaceae</taxon>
        <taxon>Clostridium</taxon>
    </lineage>
</organism>
<comment type="similarity">
    <text evidence="8">Belongs to the methyl-accepting chemotaxis (MCP) protein family.</text>
</comment>
<dbReference type="Pfam" id="PF00672">
    <property type="entry name" value="HAMP"/>
    <property type="match status" value="1"/>
</dbReference>
<evidence type="ECO:0000256" key="11">
    <source>
        <dbReference type="SAM" id="Phobius"/>
    </source>
</evidence>
<protein>
    <submittedName>
        <fullName evidence="14">Methyl-accepting chemotaxis protein</fullName>
    </submittedName>
</protein>
<keyword evidence="3" id="KW-0145">Chemotaxis</keyword>
<reference evidence="14" key="1">
    <citation type="submission" date="2022-12" db="EMBL/GenBank/DDBJ databases">
        <authorList>
            <person name="Wang J."/>
        </authorList>
    </citation>
    <scope>NUCLEOTIDE SEQUENCE</scope>
    <source>
        <strain evidence="14">HY-45-18</strain>
    </source>
</reference>
<keyword evidence="4 11" id="KW-0812">Transmembrane</keyword>
<keyword evidence="2" id="KW-1003">Cell membrane</keyword>
<dbReference type="Gene3D" id="6.10.340.10">
    <property type="match status" value="1"/>
</dbReference>
<keyword evidence="5 11" id="KW-1133">Transmembrane helix</keyword>
<comment type="subcellular location">
    <subcellularLocation>
        <location evidence="1">Cell membrane</location>
        <topology evidence="1">Multi-pass membrane protein</topology>
    </subcellularLocation>
</comment>
<dbReference type="SUPFAM" id="SSF58104">
    <property type="entry name" value="Methyl-accepting chemotaxis protein (MCP) signaling domain"/>
    <property type="match status" value="1"/>
</dbReference>
<feature type="domain" description="HAMP" evidence="13">
    <location>
        <begin position="340"/>
        <end position="378"/>
    </location>
</feature>
<dbReference type="CDD" id="cd12912">
    <property type="entry name" value="PDC2_MCP_like"/>
    <property type="match status" value="1"/>
</dbReference>